<reference evidence="2" key="1">
    <citation type="submission" date="2016-11" db="UniProtKB">
        <authorList>
            <consortium name="WormBaseParasite"/>
        </authorList>
    </citation>
    <scope>IDENTIFICATION</scope>
    <source>
        <strain evidence="2">KR3021</strain>
    </source>
</reference>
<dbReference type="WBParaSite" id="RSKR_0000307300.1">
    <property type="protein sequence ID" value="RSKR_0000307300.1"/>
    <property type="gene ID" value="RSKR_0000307300"/>
</dbReference>
<accession>A0AC35TQR3</accession>
<protein>
    <submittedName>
        <fullName evidence="2">BTB domain-containing protein</fullName>
    </submittedName>
</protein>
<sequence length="528" mass="61594">MFYKNFPKLQGQSFYEDAILIFKDGFHLSVNRYILAAHNGYFHNLFLEHTTQERFDIDNISLENFQVYYTYIHHGFCFEVTTVNIFNLINIYSVFDDAVDLELSISSFLVECNKESVDWSFNINVYRKINSKIFDDIKETLTERLYEEFEQMSSYSQFEKIEFVDLHTFAAECLKEIDAFKILKLFYTWMAYDFEDRKKYSTFLDGKIKYDDDETQFHEFIKLNEVIYSVASHLNRAPIEDTKPNNIKEKTVILIGGIKSDSSILEYDNKSGEIKEKGELAFKRNSHCSEKIGDKIVTFGGKWTNNVETFDLKTSEVESHRNIKSANQVHSSSSCVIDSKIYSFGGMINKRMTDEVKYLDFQKMDWYSSENMPHPTMNHDSITFDSQVIYVTPGSMSSCIQRFDPRDNDSWKVLAQYPKNILKSAVTTYKGKYILMLGGILKQENVNNIQAYDIVADGWCDIDINLPECVSSSKAVEMNDRIYIFGGQVDKYSFTRNIYFLDIGESQWKEYENRHLLIANAFFSAVSF</sequence>
<evidence type="ECO:0000313" key="1">
    <source>
        <dbReference type="Proteomes" id="UP000095286"/>
    </source>
</evidence>
<evidence type="ECO:0000313" key="2">
    <source>
        <dbReference type="WBParaSite" id="RSKR_0000307300.1"/>
    </source>
</evidence>
<organism evidence="1 2">
    <name type="scientific">Rhabditophanes sp. KR3021</name>
    <dbReference type="NCBI Taxonomy" id="114890"/>
    <lineage>
        <taxon>Eukaryota</taxon>
        <taxon>Metazoa</taxon>
        <taxon>Ecdysozoa</taxon>
        <taxon>Nematoda</taxon>
        <taxon>Chromadorea</taxon>
        <taxon>Rhabditida</taxon>
        <taxon>Tylenchina</taxon>
        <taxon>Panagrolaimomorpha</taxon>
        <taxon>Strongyloidoidea</taxon>
        <taxon>Alloionematidae</taxon>
        <taxon>Rhabditophanes</taxon>
    </lineage>
</organism>
<name>A0AC35TQR3_9BILA</name>
<proteinExistence type="predicted"/>
<dbReference type="Proteomes" id="UP000095286">
    <property type="component" value="Unplaced"/>
</dbReference>